<reference evidence="1 2" key="1">
    <citation type="submission" date="2018-05" db="EMBL/GenBank/DDBJ databases">
        <title>Genomic Encyclopedia of Type Strains, Phase IV (KMG-IV): sequencing the most valuable type-strain genomes for metagenomic binning, comparative biology and taxonomic classification.</title>
        <authorList>
            <person name="Goeker M."/>
        </authorList>
    </citation>
    <scope>NUCLEOTIDE SEQUENCE [LARGE SCALE GENOMIC DNA]</scope>
    <source>
        <strain evidence="1 2">DSM 24906</strain>
    </source>
</reference>
<name>A0AA45C8A0_9BACT</name>
<protein>
    <submittedName>
        <fullName evidence="1">Uncharacterized protein</fullName>
    </submittedName>
</protein>
<keyword evidence="2" id="KW-1185">Reference proteome</keyword>
<sequence>MEMEEDKKLKELYERVKSEGLFRKYFEESQRKFTEERDHSKNVNELVKKEYEKKKLPDIFKRANDSLKKVANHLSLTLLGDGGLLFLGDLEHQEIKKVIGDLIAAGKKKFYTLIIPHHGTHWDNSLKDIKCIYSITSNGRRLCFYIKPGFKSISKKSFAIHVDGDIAIPQFLPKKINRFYPRWFYDEY</sequence>
<evidence type="ECO:0000313" key="2">
    <source>
        <dbReference type="Proteomes" id="UP000245921"/>
    </source>
</evidence>
<organism evidence="1 2">
    <name type="scientific">Oceanotoga teriensis</name>
    <dbReference type="NCBI Taxonomy" id="515440"/>
    <lineage>
        <taxon>Bacteria</taxon>
        <taxon>Thermotogati</taxon>
        <taxon>Thermotogota</taxon>
        <taxon>Thermotogae</taxon>
        <taxon>Petrotogales</taxon>
        <taxon>Petrotogaceae</taxon>
        <taxon>Oceanotoga</taxon>
    </lineage>
</organism>
<dbReference type="AlphaFoldDB" id="A0AA45C8A0"/>
<evidence type="ECO:0000313" key="1">
    <source>
        <dbReference type="EMBL" id="PWJ95863.1"/>
    </source>
</evidence>
<proteinExistence type="predicted"/>
<dbReference type="Proteomes" id="UP000245921">
    <property type="component" value="Unassembled WGS sequence"/>
</dbReference>
<accession>A0AA45C8A0</accession>
<dbReference type="InterPro" id="IPR036866">
    <property type="entry name" value="RibonucZ/Hydroxyglut_hydro"/>
</dbReference>
<dbReference type="Gene3D" id="3.60.15.10">
    <property type="entry name" value="Ribonuclease Z/Hydroxyacylglutathione hydrolase-like"/>
    <property type="match status" value="1"/>
</dbReference>
<dbReference type="EMBL" id="QGGI01000003">
    <property type="protein sequence ID" value="PWJ95863.1"/>
    <property type="molecule type" value="Genomic_DNA"/>
</dbReference>
<gene>
    <name evidence="1" type="ORF">C7380_10340</name>
</gene>
<comment type="caution">
    <text evidence="1">The sequence shown here is derived from an EMBL/GenBank/DDBJ whole genome shotgun (WGS) entry which is preliminary data.</text>
</comment>